<dbReference type="InterPro" id="IPR006091">
    <property type="entry name" value="Acyl-CoA_Oxase/DH_mid-dom"/>
</dbReference>
<evidence type="ECO:0000256" key="2">
    <source>
        <dbReference type="ARBA" id="ARBA00022827"/>
    </source>
</evidence>
<dbReference type="PANTHER" id="PTHR43884">
    <property type="entry name" value="ACYL-COA DEHYDROGENASE"/>
    <property type="match status" value="1"/>
</dbReference>
<dbReference type="Pfam" id="PF02770">
    <property type="entry name" value="Acyl-CoA_dh_M"/>
    <property type="match status" value="1"/>
</dbReference>
<organism evidence="5 6">
    <name type="scientific">Streptomyces decoyicus</name>
    <dbReference type="NCBI Taxonomy" id="249567"/>
    <lineage>
        <taxon>Bacteria</taxon>
        <taxon>Bacillati</taxon>
        <taxon>Actinomycetota</taxon>
        <taxon>Actinomycetes</taxon>
        <taxon>Kitasatosporales</taxon>
        <taxon>Streptomycetaceae</taxon>
        <taxon>Streptomyces</taxon>
    </lineage>
</organism>
<dbReference type="InterPro" id="IPR009100">
    <property type="entry name" value="AcylCoA_DH/oxidase_NM_dom_sf"/>
</dbReference>
<evidence type="ECO:0000259" key="4">
    <source>
        <dbReference type="Pfam" id="PF02770"/>
    </source>
</evidence>
<keyword evidence="6" id="KW-1185">Reference proteome</keyword>
<dbReference type="EMBL" id="CP109106">
    <property type="protein sequence ID" value="WSB68461.1"/>
    <property type="molecule type" value="Genomic_DNA"/>
</dbReference>
<evidence type="ECO:0000313" key="5">
    <source>
        <dbReference type="EMBL" id="WSB68461.1"/>
    </source>
</evidence>
<dbReference type="InterPro" id="IPR037069">
    <property type="entry name" value="AcylCoA_DH/ox_N_sf"/>
</dbReference>
<gene>
    <name evidence="5" type="ORF">OG863_11120</name>
</gene>
<evidence type="ECO:0000313" key="6">
    <source>
        <dbReference type="Proteomes" id="UP001344251"/>
    </source>
</evidence>
<dbReference type="SUPFAM" id="SSF56645">
    <property type="entry name" value="Acyl-CoA dehydrogenase NM domain-like"/>
    <property type="match status" value="1"/>
</dbReference>
<reference evidence="5 6" key="1">
    <citation type="submission" date="2022-10" db="EMBL/GenBank/DDBJ databases">
        <title>The complete genomes of actinobacterial strains from the NBC collection.</title>
        <authorList>
            <person name="Joergensen T.S."/>
            <person name="Alvarez Arevalo M."/>
            <person name="Sterndorff E.B."/>
            <person name="Faurdal D."/>
            <person name="Vuksanovic O."/>
            <person name="Mourched A.-S."/>
            <person name="Charusanti P."/>
            <person name="Shaw S."/>
            <person name="Blin K."/>
            <person name="Weber T."/>
        </authorList>
    </citation>
    <scope>NUCLEOTIDE SEQUENCE [LARGE SCALE GENOMIC DNA]</scope>
    <source>
        <strain evidence="5 6">NBC 01774</strain>
    </source>
</reference>
<proteinExistence type="predicted"/>
<feature type="domain" description="Acyl-CoA oxidase/dehydrogenase middle" evidence="4">
    <location>
        <begin position="120"/>
        <end position="216"/>
    </location>
</feature>
<name>A0ABZ1FDL0_9ACTN</name>
<protein>
    <submittedName>
        <fullName evidence="5">Acyl-CoA dehydrogenase family protein</fullName>
    </submittedName>
</protein>
<accession>A0ABZ1FDL0</accession>
<keyword evidence="3" id="KW-0560">Oxidoreductase</keyword>
<dbReference type="Proteomes" id="UP001344251">
    <property type="component" value="Chromosome"/>
</dbReference>
<dbReference type="Gene3D" id="1.10.540.10">
    <property type="entry name" value="Acyl-CoA dehydrogenase/oxidase, N-terminal domain"/>
    <property type="match status" value="1"/>
</dbReference>
<dbReference type="RefSeq" id="WP_326617946.1">
    <property type="nucleotide sequence ID" value="NZ_CP109106.1"/>
</dbReference>
<evidence type="ECO:0000256" key="3">
    <source>
        <dbReference type="ARBA" id="ARBA00023002"/>
    </source>
</evidence>
<evidence type="ECO:0000256" key="1">
    <source>
        <dbReference type="ARBA" id="ARBA00022630"/>
    </source>
</evidence>
<dbReference type="InterPro" id="IPR046373">
    <property type="entry name" value="Acyl-CoA_Oxase/DH_mid-dom_sf"/>
</dbReference>
<dbReference type="PANTHER" id="PTHR43884:SF20">
    <property type="entry name" value="ACYL-COA DEHYDROGENASE FADE28"/>
    <property type="match status" value="1"/>
</dbReference>
<dbReference type="Gene3D" id="2.40.110.10">
    <property type="entry name" value="Butyryl-CoA Dehydrogenase, subunit A, domain 2"/>
    <property type="match status" value="1"/>
</dbReference>
<keyword evidence="1" id="KW-0285">Flavoprotein</keyword>
<keyword evidence="2" id="KW-0274">FAD</keyword>
<sequence length="377" mass="39180">MRMLDEARSHCDRLLPGLCPALSGIPLQELERPGSPAIELFRKYGGAGLLIPTEHGGAGAGPRDAVRTMAALSSYSPSLGAAVAMHGFSVATLRAVPESANPLVPVLLGAVAGERLLVASAFAEGTSGQGVLTPTMTARKTDDGRYRVTGSKKPCSLSRSMDLITASVRLAAEGGEEPETAIVLIPATAEGISVHSFWDTPALAGAESDEVRFDEVPCGPEELLRLGDDPADSERLTSTGLIWFQLIISSVYAGLAASLVEEVFRRSRGSASDRAALGAGLRSALLQLDSVALRLESGESGTGALADALTVRYAVQDAVSELSGRSAELLGGMAFINSPDVAYRLAAGRALAFHPPSRTSTAASMDAYFAGRPFVMP</sequence>